<dbReference type="Proteomes" id="UP001594351">
    <property type="component" value="Unassembled WGS sequence"/>
</dbReference>
<comment type="caution">
    <text evidence="9">The sequence shown here is derived from an EMBL/GenBank/DDBJ whole genome shotgun (WGS) entry which is preliminary data.</text>
</comment>
<dbReference type="NCBIfam" id="TIGR00658">
    <property type="entry name" value="orni_carb_tr"/>
    <property type="match status" value="1"/>
</dbReference>
<keyword evidence="4 6" id="KW-0808">Transferase</keyword>
<dbReference type="InterPro" id="IPR006130">
    <property type="entry name" value="Asp/Orn_carbamoylTrfase"/>
</dbReference>
<evidence type="ECO:0000256" key="4">
    <source>
        <dbReference type="ARBA" id="ARBA00022679"/>
    </source>
</evidence>
<feature type="binding site" evidence="6">
    <location>
        <position position="230"/>
    </location>
    <ligand>
        <name>L-ornithine</name>
        <dbReference type="ChEBI" id="CHEBI:46911"/>
    </ligand>
</feature>
<feature type="domain" description="Aspartate/ornithine carbamoyltransferase carbamoyl-P binding" evidence="8">
    <location>
        <begin position="8"/>
        <end position="148"/>
    </location>
</feature>
<feature type="domain" description="Aspartate/ornithine carbamoyltransferase Asp/Orn-binding" evidence="7">
    <location>
        <begin position="155"/>
        <end position="308"/>
    </location>
</feature>
<gene>
    <name evidence="9" type="primary">argF</name>
    <name evidence="9" type="ORF">ACFL27_24555</name>
</gene>
<evidence type="ECO:0000259" key="7">
    <source>
        <dbReference type="Pfam" id="PF00185"/>
    </source>
</evidence>
<dbReference type="SUPFAM" id="SSF53671">
    <property type="entry name" value="Aspartate/ornithine carbamoyltransferase"/>
    <property type="match status" value="1"/>
</dbReference>
<comment type="catalytic activity">
    <reaction evidence="5 6">
        <text>carbamoyl phosphate + L-ornithine = L-citrulline + phosphate + H(+)</text>
        <dbReference type="Rhea" id="RHEA:19513"/>
        <dbReference type="ChEBI" id="CHEBI:15378"/>
        <dbReference type="ChEBI" id="CHEBI:43474"/>
        <dbReference type="ChEBI" id="CHEBI:46911"/>
        <dbReference type="ChEBI" id="CHEBI:57743"/>
        <dbReference type="ChEBI" id="CHEBI:58228"/>
        <dbReference type="EC" id="2.1.3.3"/>
    </reaction>
</comment>
<feature type="binding site" evidence="6">
    <location>
        <begin position="135"/>
        <end position="138"/>
    </location>
    <ligand>
        <name>carbamoyl phosphate</name>
        <dbReference type="ChEBI" id="CHEBI:58228"/>
    </ligand>
</feature>
<dbReference type="NCBIfam" id="NF001986">
    <property type="entry name" value="PRK00779.1"/>
    <property type="match status" value="1"/>
</dbReference>
<dbReference type="InterPro" id="IPR024904">
    <property type="entry name" value="OTCase_ArgI"/>
</dbReference>
<accession>A0ABV6Z4V1</accession>
<dbReference type="PRINTS" id="PR00100">
    <property type="entry name" value="AOTCASE"/>
</dbReference>
<name>A0ABV6Z4V1_UNCC1</name>
<dbReference type="Pfam" id="PF00185">
    <property type="entry name" value="OTCace"/>
    <property type="match status" value="1"/>
</dbReference>
<evidence type="ECO:0000256" key="2">
    <source>
        <dbReference type="ARBA" id="ARBA00007805"/>
    </source>
</evidence>
<dbReference type="InterPro" id="IPR002292">
    <property type="entry name" value="Orn/put_carbamltrans"/>
</dbReference>
<dbReference type="InterPro" id="IPR036901">
    <property type="entry name" value="Asp/Orn_carbamoylTrfase_sf"/>
</dbReference>
<evidence type="ECO:0000256" key="5">
    <source>
        <dbReference type="ARBA" id="ARBA00048772"/>
    </source>
</evidence>
<comment type="similarity">
    <text evidence="2 6">Belongs to the aspartate/ornithine carbamoyltransferase superfamily. OTCase family.</text>
</comment>
<evidence type="ECO:0000256" key="6">
    <source>
        <dbReference type="HAMAP-Rule" id="MF_01109"/>
    </source>
</evidence>
<sequence length="310" mass="34262">MAVNMRGKSLTTLLDWTPEEILQILDTASDLKRKNTIKEAHPLLAGKSLAMIFQKPSLRTRVSFEVGMSQLGGSVLYLAPADIKLGERETTEDIAQVLSRYIDGIMARVFGHQIIVDLARYATVPVINGLSDFAHPCQILGDFLTIKEKLGRLAGVKIAYLGDGNNVANSLIFGSAQLGLNIAIASPPGFEPNNEVLQKVEPLFKKKGVTLQVTNEPREAVKSADVIYTDVWASMGQEAERQKRIKIFQGFQVNHDLIADGPDDFIFLHCLPAHYGEEVTDEMAKDPRSFIYDQAENRMHAQKAVLALVM</sequence>
<dbReference type="Pfam" id="PF02729">
    <property type="entry name" value="OTCace_N"/>
    <property type="match status" value="1"/>
</dbReference>
<feature type="binding site" evidence="6">
    <location>
        <begin position="270"/>
        <end position="271"/>
    </location>
    <ligand>
        <name>carbamoyl phosphate</name>
        <dbReference type="ChEBI" id="CHEBI:58228"/>
    </ligand>
</feature>
<dbReference type="HAMAP" id="MF_01109">
    <property type="entry name" value="OTCase"/>
    <property type="match status" value="1"/>
</dbReference>
<evidence type="ECO:0000313" key="10">
    <source>
        <dbReference type="Proteomes" id="UP001594351"/>
    </source>
</evidence>
<dbReference type="PANTHER" id="PTHR45753:SF3">
    <property type="entry name" value="ORNITHINE TRANSCARBAMYLASE, MITOCHONDRIAL"/>
    <property type="match status" value="1"/>
</dbReference>
<feature type="binding site" evidence="6">
    <location>
        <begin position="234"/>
        <end position="235"/>
    </location>
    <ligand>
        <name>L-ornithine</name>
        <dbReference type="ChEBI" id="CHEBI:46911"/>
    </ligand>
</feature>
<comment type="caution">
    <text evidence="6">Lacks conserved residue(s) required for the propagation of feature annotation.</text>
</comment>
<dbReference type="Gene3D" id="3.40.50.1370">
    <property type="entry name" value="Aspartate/ornithine carbamoyltransferase"/>
    <property type="match status" value="2"/>
</dbReference>
<feature type="binding site" evidence="6">
    <location>
        <position position="166"/>
    </location>
    <ligand>
        <name>L-ornithine</name>
        <dbReference type="ChEBI" id="CHEBI:46911"/>
    </ligand>
</feature>
<keyword evidence="10" id="KW-1185">Reference proteome</keyword>
<dbReference type="InterPro" id="IPR006131">
    <property type="entry name" value="Asp_carbamoyltransf_Asp/Orn-bd"/>
</dbReference>
<dbReference type="InterPro" id="IPR006132">
    <property type="entry name" value="Asp/Orn_carbamoyltranf_P-bd"/>
</dbReference>
<reference evidence="9 10" key="1">
    <citation type="submission" date="2024-09" db="EMBL/GenBank/DDBJ databases">
        <title>Laminarin stimulates single cell rates of sulfate reduction while oxygen inhibits transcriptomic activity in coastal marine sediment.</title>
        <authorList>
            <person name="Lindsay M."/>
            <person name="Orcutt B."/>
            <person name="Emerson D."/>
            <person name="Stepanauskas R."/>
            <person name="D'Angelo T."/>
        </authorList>
    </citation>
    <scope>NUCLEOTIDE SEQUENCE [LARGE SCALE GENOMIC DNA]</scope>
    <source>
        <strain evidence="9">SAG AM-311-K15</strain>
    </source>
</reference>
<organism evidence="9 10">
    <name type="scientific">candidate division CSSED10-310 bacterium</name>
    <dbReference type="NCBI Taxonomy" id="2855610"/>
    <lineage>
        <taxon>Bacteria</taxon>
        <taxon>Bacteria division CSSED10-310</taxon>
    </lineage>
</organism>
<dbReference type="GO" id="GO:0004585">
    <property type="term" value="F:ornithine carbamoyltransferase activity"/>
    <property type="evidence" value="ECO:0007669"/>
    <property type="project" value="UniProtKB-EC"/>
</dbReference>
<evidence type="ECO:0000256" key="1">
    <source>
        <dbReference type="ARBA" id="ARBA00004975"/>
    </source>
</evidence>
<evidence type="ECO:0000256" key="3">
    <source>
        <dbReference type="ARBA" id="ARBA00013007"/>
    </source>
</evidence>
<dbReference type="PRINTS" id="PR00102">
    <property type="entry name" value="OTCASE"/>
</dbReference>
<evidence type="ECO:0000259" key="8">
    <source>
        <dbReference type="Pfam" id="PF02729"/>
    </source>
</evidence>
<evidence type="ECO:0000313" key="9">
    <source>
        <dbReference type="EMBL" id="MFC1853381.1"/>
    </source>
</evidence>
<dbReference type="EMBL" id="JBHPBY010000486">
    <property type="protein sequence ID" value="MFC1853381.1"/>
    <property type="molecule type" value="Genomic_DNA"/>
</dbReference>
<dbReference type="EC" id="2.1.3.3" evidence="3 6"/>
<feature type="binding site" evidence="6">
    <location>
        <position position="298"/>
    </location>
    <ligand>
        <name>carbamoyl phosphate</name>
        <dbReference type="ChEBI" id="CHEBI:58228"/>
    </ligand>
</feature>
<proteinExistence type="inferred from homology"/>
<protein>
    <recommendedName>
        <fullName evidence="3 6">Ornithine carbamoyltransferase</fullName>
        <shortName evidence="6">OTCase</shortName>
        <ecNumber evidence="3 6">2.1.3.3</ecNumber>
    </recommendedName>
</protein>
<keyword evidence="6" id="KW-0963">Cytoplasm</keyword>
<comment type="subcellular location">
    <subcellularLocation>
        <location evidence="6">Cytoplasm</location>
    </subcellularLocation>
</comment>
<feature type="binding site" evidence="6">
    <location>
        <position position="108"/>
    </location>
    <ligand>
        <name>carbamoyl phosphate</name>
        <dbReference type="ChEBI" id="CHEBI:58228"/>
    </ligand>
</feature>
<dbReference type="PANTHER" id="PTHR45753">
    <property type="entry name" value="ORNITHINE CARBAMOYLTRANSFERASE, MITOCHONDRIAL"/>
    <property type="match status" value="1"/>
</dbReference>
<comment type="pathway">
    <text evidence="1">Amino-acid biosynthesis; L-arginine biosynthesis; L-arginine from L-ornithine and carbamoyl phosphate: step 1/3.</text>
</comment>